<protein>
    <submittedName>
        <fullName evidence="1">DNA alkylation repair protein</fullName>
    </submittedName>
</protein>
<organism evidence="1 2">
    <name type="scientific">Nocardia tengchongensis</name>
    <dbReference type="NCBI Taxonomy" id="2055889"/>
    <lineage>
        <taxon>Bacteria</taxon>
        <taxon>Bacillati</taxon>
        <taxon>Actinomycetota</taxon>
        <taxon>Actinomycetes</taxon>
        <taxon>Mycobacteriales</taxon>
        <taxon>Nocardiaceae</taxon>
        <taxon>Nocardia</taxon>
    </lineage>
</organism>
<sequence length="247" mass="27543">MTSNALTAEAVRADLAALADPADAVHLQRFFKTGPGEYGEGDVFIGVRVPQTRKAVKRFAGMPLSEIDVLLDSPVHEHRLAALVILNGEMARASRKRGADAGRQREIVELYLAAVRRGRVNNWDLVDASAEFILGPWLLERPRDLLDEFAAGDSLWERRVALLTTFAFIKQGDTATTLELCERLLDDRRDLIQKAVGWMLREIGKRVDPAILTGFLDAHAADMGRTALSYATEHLTSDRRAHYRAQR</sequence>
<evidence type="ECO:0000313" key="1">
    <source>
        <dbReference type="EMBL" id="QVI23170.1"/>
    </source>
</evidence>
<dbReference type="Proteomes" id="UP000683310">
    <property type="component" value="Chromosome"/>
</dbReference>
<dbReference type="PANTHER" id="PTHR34070">
    <property type="entry name" value="ARMADILLO-TYPE FOLD"/>
    <property type="match status" value="1"/>
</dbReference>
<reference evidence="1 2" key="1">
    <citation type="submission" date="2021-04" db="EMBL/GenBank/DDBJ databases">
        <title>Nocardia tengchongensis.</title>
        <authorList>
            <person name="Zhuang k."/>
            <person name="Ran Y."/>
            <person name="Li W."/>
        </authorList>
    </citation>
    <scope>NUCLEOTIDE SEQUENCE [LARGE SCALE GENOMIC DNA]</scope>
    <source>
        <strain evidence="1 2">CFH S0057</strain>
    </source>
</reference>
<dbReference type="SUPFAM" id="SSF48371">
    <property type="entry name" value="ARM repeat"/>
    <property type="match status" value="1"/>
</dbReference>
<dbReference type="Gene3D" id="1.25.10.90">
    <property type="match status" value="1"/>
</dbReference>
<dbReference type="InterPro" id="IPR014825">
    <property type="entry name" value="DNA_alkylation"/>
</dbReference>
<proteinExistence type="predicted"/>
<gene>
    <name evidence="1" type="ORF">KHQ06_09780</name>
</gene>
<evidence type="ECO:0000313" key="2">
    <source>
        <dbReference type="Proteomes" id="UP000683310"/>
    </source>
</evidence>
<name>A0ABX8CYB8_9NOCA</name>
<dbReference type="CDD" id="cd06561">
    <property type="entry name" value="AlkD_like"/>
    <property type="match status" value="1"/>
</dbReference>
<dbReference type="InterPro" id="IPR016024">
    <property type="entry name" value="ARM-type_fold"/>
</dbReference>
<dbReference type="PANTHER" id="PTHR34070:SF1">
    <property type="entry name" value="DNA ALKYLATION REPAIR PROTEIN"/>
    <property type="match status" value="1"/>
</dbReference>
<accession>A0ABX8CYB8</accession>
<keyword evidence="2" id="KW-1185">Reference proteome</keyword>
<dbReference type="RefSeq" id="WP_213559242.1">
    <property type="nucleotide sequence ID" value="NZ_JBIANC010000012.1"/>
</dbReference>
<dbReference type="Pfam" id="PF08713">
    <property type="entry name" value="DNA_alkylation"/>
    <property type="match status" value="1"/>
</dbReference>
<dbReference type="EMBL" id="CP074371">
    <property type="protein sequence ID" value="QVI23170.1"/>
    <property type="molecule type" value="Genomic_DNA"/>
</dbReference>